<dbReference type="Proteomes" id="UP000708208">
    <property type="component" value="Unassembled WGS sequence"/>
</dbReference>
<evidence type="ECO:0000313" key="1">
    <source>
        <dbReference type="EMBL" id="CAG7787093.1"/>
    </source>
</evidence>
<organism evidence="1 2">
    <name type="scientific">Allacma fusca</name>
    <dbReference type="NCBI Taxonomy" id="39272"/>
    <lineage>
        <taxon>Eukaryota</taxon>
        <taxon>Metazoa</taxon>
        <taxon>Ecdysozoa</taxon>
        <taxon>Arthropoda</taxon>
        <taxon>Hexapoda</taxon>
        <taxon>Collembola</taxon>
        <taxon>Symphypleona</taxon>
        <taxon>Sminthuridae</taxon>
        <taxon>Allacma</taxon>
    </lineage>
</organism>
<protein>
    <submittedName>
        <fullName evidence="1">Uncharacterized protein</fullName>
    </submittedName>
</protein>
<accession>A0A8J2PAC8</accession>
<comment type="caution">
    <text evidence="1">The sequence shown here is derived from an EMBL/GenBank/DDBJ whole genome shotgun (WGS) entry which is preliminary data.</text>
</comment>
<reference evidence="1" key="1">
    <citation type="submission" date="2021-06" db="EMBL/GenBank/DDBJ databases">
        <authorList>
            <person name="Hodson N. C."/>
            <person name="Mongue J. A."/>
            <person name="Jaron S. K."/>
        </authorList>
    </citation>
    <scope>NUCLEOTIDE SEQUENCE</scope>
</reference>
<gene>
    <name evidence="1" type="ORF">AFUS01_LOCUS25613</name>
</gene>
<dbReference type="AlphaFoldDB" id="A0A8J2PAC8"/>
<sequence length="120" mass="13731">MTNIEGILNRTLMKELIKQLPETVYEMLDKGVNLIPDPRPTNVVQLNFGNLVYKKPDENVADVSGGQWKESEFLFDIVQNSTPEGKQRILTHPLIKAFLSLKSPKYWLSFGGFYCVWIVS</sequence>
<proteinExistence type="predicted"/>
<dbReference type="OrthoDB" id="6346951at2759"/>
<evidence type="ECO:0000313" key="2">
    <source>
        <dbReference type="Proteomes" id="UP000708208"/>
    </source>
</evidence>
<keyword evidence="2" id="KW-1185">Reference proteome</keyword>
<dbReference type="EMBL" id="CAJVCH010331504">
    <property type="protein sequence ID" value="CAG7787093.1"/>
    <property type="molecule type" value="Genomic_DNA"/>
</dbReference>
<name>A0A8J2PAC8_9HEXA</name>